<sequence>MTKNSKIAILSILIILTTSIIIKQSLTLHRGFKSIEIPNKESRQLGNMSTHKWLTVKKISHKYNINEQEIFEVLGITPQKGDENIPIIELFKKYNKTPEEIKKSLKKLIKNNNNNNNLEGKKHEQL</sequence>
<dbReference type="eggNOG" id="ENOG503279J">
    <property type="taxonomic scope" value="Bacteria"/>
</dbReference>
<name>C6PMX9_9CLOT</name>
<proteinExistence type="predicted"/>
<accession>C6PMX9</accession>
<dbReference type="PATRIC" id="fig|536227.13.peg.1818"/>
<dbReference type="OrthoDB" id="1921805at2"/>
<reference evidence="1 2" key="1">
    <citation type="submission" date="2009-06" db="EMBL/GenBank/DDBJ databases">
        <title>The draft genome of Clostridium carboxidivorans P7.</title>
        <authorList>
            <consortium name="US DOE Joint Genome Institute (JGI-PGF)"/>
            <person name="Lucas S."/>
            <person name="Copeland A."/>
            <person name="Lapidus A."/>
            <person name="Glavina del Rio T."/>
            <person name="Tice H."/>
            <person name="Bruce D."/>
            <person name="Goodwin L."/>
            <person name="Pitluck S."/>
            <person name="Larimer F."/>
            <person name="Land M.L."/>
            <person name="Hauser L."/>
            <person name="Hemme C.L."/>
        </authorList>
    </citation>
    <scope>NUCLEOTIDE SEQUENCE [LARGE SCALE GENOMIC DNA]</scope>
    <source>
        <strain evidence="1 2">P7</strain>
    </source>
</reference>
<dbReference type="KEGG" id="cck:Ccar_08675"/>
<dbReference type="AlphaFoldDB" id="C6PMX9"/>
<comment type="caution">
    <text evidence="1">The sequence shown here is derived from an EMBL/GenBank/DDBJ whole genome shotgun (WGS) entry which is preliminary data.</text>
</comment>
<organism evidence="1 2">
    <name type="scientific">Clostridium carboxidivorans P7</name>
    <dbReference type="NCBI Taxonomy" id="536227"/>
    <lineage>
        <taxon>Bacteria</taxon>
        <taxon>Bacillati</taxon>
        <taxon>Bacillota</taxon>
        <taxon>Clostridia</taxon>
        <taxon>Eubacteriales</taxon>
        <taxon>Clostridiaceae</taxon>
        <taxon>Clostridium</taxon>
    </lineage>
</organism>
<keyword evidence="2" id="KW-1185">Reference proteome</keyword>
<protein>
    <submittedName>
        <fullName evidence="1">Uncharacterized protein</fullName>
    </submittedName>
</protein>
<dbReference type="EMBL" id="ACVI01000002">
    <property type="protein sequence ID" value="EET89312.1"/>
    <property type="molecule type" value="Genomic_DNA"/>
</dbReference>
<gene>
    <name evidence="1" type="ORF">CcarbDRAFT_0146</name>
</gene>
<dbReference type="RefSeq" id="WP_007059031.1">
    <property type="nucleotide sequence ID" value="NZ_ACVI01000002.1"/>
</dbReference>
<evidence type="ECO:0000313" key="1">
    <source>
        <dbReference type="EMBL" id="EET89312.1"/>
    </source>
</evidence>
<dbReference type="STRING" id="536227.Ccar_08675"/>
<evidence type="ECO:0000313" key="2">
    <source>
        <dbReference type="Proteomes" id="UP000004198"/>
    </source>
</evidence>
<dbReference type="Proteomes" id="UP000004198">
    <property type="component" value="Unassembled WGS sequence"/>
</dbReference>